<organism evidence="1 2">
    <name type="scientific">Lentzea tibetensis</name>
    <dbReference type="NCBI Taxonomy" id="2591470"/>
    <lineage>
        <taxon>Bacteria</taxon>
        <taxon>Bacillati</taxon>
        <taxon>Actinomycetota</taxon>
        <taxon>Actinomycetes</taxon>
        <taxon>Pseudonocardiales</taxon>
        <taxon>Pseudonocardiaceae</taxon>
        <taxon>Lentzea</taxon>
    </lineage>
</organism>
<dbReference type="InterPro" id="IPR008930">
    <property type="entry name" value="Terpenoid_cyclase/PrenylTrfase"/>
</dbReference>
<dbReference type="SUPFAM" id="SSF48239">
    <property type="entry name" value="Terpenoid cyclases/Protein prenyltransferases"/>
    <property type="match status" value="1"/>
</dbReference>
<dbReference type="EMBL" id="VOBR01000005">
    <property type="protein sequence ID" value="TWP52457.1"/>
    <property type="molecule type" value="Genomic_DNA"/>
</dbReference>
<dbReference type="AlphaFoldDB" id="A0A563EXJ1"/>
<keyword evidence="2" id="KW-1185">Reference proteome</keyword>
<accession>A0A563EXJ1</accession>
<sequence length="277" mass="31220">MIERARSFIWHNARVLEQRRFEFLFDGGPAEPVVTALLAYRNDDGGFGHALEPDGRGPTSQPLHVLSALHLLGELNAPEHVPPVLGFLGEIWNDGVPFGLTTGAKYPHAPWIEMDGRGGLLLTGQIVSALHRMKIEHPWVDRATEYCWQQIEDLTSAHPYEANACVMFLDQVPDRERAEKHAERLGTIVKEQLVTGGLDAAEVHKPHDYASRPDSLARRWFSDEEFAKSLDELVAAQQEDGGWDFPWAAWTPVTKFEWRPIVTIENLVKLRAHGRIS</sequence>
<evidence type="ECO:0000313" key="2">
    <source>
        <dbReference type="Proteomes" id="UP000316639"/>
    </source>
</evidence>
<dbReference type="OrthoDB" id="3286086at2"/>
<dbReference type="Proteomes" id="UP000316639">
    <property type="component" value="Unassembled WGS sequence"/>
</dbReference>
<reference evidence="1 2" key="1">
    <citation type="submission" date="2019-07" db="EMBL/GenBank/DDBJ databases">
        <title>Lentzea xizangensis sp. nov., isolated from Qinghai-Tibetan Plateau Soils.</title>
        <authorList>
            <person name="Huang J."/>
        </authorList>
    </citation>
    <scope>NUCLEOTIDE SEQUENCE [LARGE SCALE GENOMIC DNA]</scope>
    <source>
        <strain evidence="1 2">FXJ1.1311</strain>
    </source>
</reference>
<protein>
    <recommendedName>
        <fullName evidence="3">Prenyltransferase</fullName>
    </recommendedName>
</protein>
<name>A0A563EXJ1_9PSEU</name>
<gene>
    <name evidence="1" type="ORF">FKR81_08985</name>
</gene>
<comment type="caution">
    <text evidence="1">The sequence shown here is derived from an EMBL/GenBank/DDBJ whole genome shotgun (WGS) entry which is preliminary data.</text>
</comment>
<evidence type="ECO:0000313" key="1">
    <source>
        <dbReference type="EMBL" id="TWP52457.1"/>
    </source>
</evidence>
<dbReference type="RefSeq" id="WP_146350513.1">
    <property type="nucleotide sequence ID" value="NZ_VOBR01000005.1"/>
</dbReference>
<proteinExistence type="predicted"/>
<evidence type="ECO:0008006" key="3">
    <source>
        <dbReference type="Google" id="ProtNLM"/>
    </source>
</evidence>